<dbReference type="Proteomes" id="UP000092600">
    <property type="component" value="Unassembled WGS sequence"/>
</dbReference>
<comment type="caution">
    <text evidence="1">The sequence shown here is derived from an EMBL/GenBank/DDBJ whole genome shotgun (WGS) entry which is preliminary data.</text>
</comment>
<organism evidence="1 2">
    <name type="scientific">Ananas comosus</name>
    <name type="common">Pineapple</name>
    <name type="synonym">Ananas ananas</name>
    <dbReference type="NCBI Taxonomy" id="4615"/>
    <lineage>
        <taxon>Eukaryota</taxon>
        <taxon>Viridiplantae</taxon>
        <taxon>Streptophyta</taxon>
        <taxon>Embryophyta</taxon>
        <taxon>Tracheophyta</taxon>
        <taxon>Spermatophyta</taxon>
        <taxon>Magnoliopsida</taxon>
        <taxon>Liliopsida</taxon>
        <taxon>Poales</taxon>
        <taxon>Bromeliaceae</taxon>
        <taxon>Bromelioideae</taxon>
        <taxon>Ananas</taxon>
    </lineage>
</organism>
<sequence length="106" mass="11624">MDVVVVEVEAEVVVMVTRMAGANTMNPDTIRETIITLGEGDDLAVLPCTTTIMEEAHGGHAPLQLELFIVIDTAKASLWKLILTRAVSMIVMAKWLGIWLDTIYVL</sequence>
<name>A0A199UYY3_ANACO</name>
<evidence type="ECO:0000313" key="2">
    <source>
        <dbReference type="Proteomes" id="UP000092600"/>
    </source>
</evidence>
<dbReference type="EMBL" id="LSRQ01004211">
    <property type="protein sequence ID" value="OAY69831.1"/>
    <property type="molecule type" value="Genomic_DNA"/>
</dbReference>
<gene>
    <name evidence="1" type="ORF">ACMD2_27129</name>
</gene>
<proteinExistence type="predicted"/>
<reference evidence="1 2" key="1">
    <citation type="journal article" date="2016" name="DNA Res.">
        <title>The draft genome of MD-2 pineapple using hybrid error correction of long reads.</title>
        <authorList>
            <person name="Redwan R.M."/>
            <person name="Saidin A."/>
            <person name="Kumar S.V."/>
        </authorList>
    </citation>
    <scope>NUCLEOTIDE SEQUENCE [LARGE SCALE GENOMIC DNA]</scope>
    <source>
        <strain evidence="2">cv. MD2</strain>
        <tissue evidence="1">Leaf</tissue>
    </source>
</reference>
<protein>
    <submittedName>
        <fullName evidence="1">Uncharacterized protein</fullName>
    </submittedName>
</protein>
<accession>A0A199UYY3</accession>
<evidence type="ECO:0000313" key="1">
    <source>
        <dbReference type="EMBL" id="OAY69831.1"/>
    </source>
</evidence>
<dbReference type="AlphaFoldDB" id="A0A199UYY3"/>